<keyword evidence="1" id="KW-1133">Transmembrane helix</keyword>
<dbReference type="EMBL" id="JADBGQ010000001">
    <property type="protein sequence ID" value="KAG5413074.1"/>
    <property type="molecule type" value="Genomic_DNA"/>
</dbReference>
<comment type="caution">
    <text evidence="2">The sequence shown here is derived from an EMBL/GenBank/DDBJ whole genome shotgun (WGS) entry which is preliminary data.</text>
</comment>
<organism evidence="2 3">
    <name type="scientific">Brassica rapa subsp. trilocularis</name>
    <dbReference type="NCBI Taxonomy" id="1813537"/>
    <lineage>
        <taxon>Eukaryota</taxon>
        <taxon>Viridiplantae</taxon>
        <taxon>Streptophyta</taxon>
        <taxon>Embryophyta</taxon>
        <taxon>Tracheophyta</taxon>
        <taxon>Spermatophyta</taxon>
        <taxon>Magnoliopsida</taxon>
        <taxon>eudicotyledons</taxon>
        <taxon>Gunneridae</taxon>
        <taxon>Pentapetalae</taxon>
        <taxon>rosids</taxon>
        <taxon>malvids</taxon>
        <taxon>Brassicales</taxon>
        <taxon>Brassicaceae</taxon>
        <taxon>Brassiceae</taxon>
        <taxon>Brassica</taxon>
    </lineage>
</organism>
<sequence>MLGCFTILITEISRLIWSTMPTFTTFSFPTTFIATLLPVVTLRAWYTLANVPWPRRRPSSCREMYSLRLRDCQLFGSDDDTCPYFTG</sequence>
<keyword evidence="1" id="KW-0812">Transmembrane</keyword>
<proteinExistence type="predicted"/>
<keyword evidence="1" id="KW-0472">Membrane</keyword>
<gene>
    <name evidence="2" type="primary">A01g500940.1_BraROA</name>
    <name evidence="2" type="ORF">IGI04_000641</name>
</gene>
<reference evidence="2 3" key="1">
    <citation type="submission" date="2021-03" db="EMBL/GenBank/DDBJ databases">
        <authorList>
            <person name="King G.J."/>
            <person name="Bancroft I."/>
            <person name="Baten A."/>
            <person name="Bloomfield J."/>
            <person name="Borpatragohain P."/>
            <person name="He Z."/>
            <person name="Irish N."/>
            <person name="Irwin J."/>
            <person name="Liu K."/>
            <person name="Mauleon R.P."/>
            <person name="Moore J."/>
            <person name="Morris R."/>
            <person name="Ostergaard L."/>
            <person name="Wang B."/>
            <person name="Wells R."/>
        </authorList>
    </citation>
    <scope>NUCLEOTIDE SEQUENCE [LARGE SCALE GENOMIC DNA]</scope>
    <source>
        <strain evidence="2">R-o-18</strain>
        <tissue evidence="2">Leaf</tissue>
    </source>
</reference>
<evidence type="ECO:0000313" key="2">
    <source>
        <dbReference type="EMBL" id="KAG5413074.1"/>
    </source>
</evidence>
<feature type="transmembrane region" description="Helical" evidence="1">
    <location>
        <begin position="26"/>
        <end position="46"/>
    </location>
</feature>
<dbReference type="Proteomes" id="UP000823674">
    <property type="component" value="Chromosome A01"/>
</dbReference>
<protein>
    <submittedName>
        <fullName evidence="2">Uncharacterized protein</fullName>
    </submittedName>
</protein>
<accession>A0ABQ7NQC2</accession>
<keyword evidence="3" id="KW-1185">Reference proteome</keyword>
<name>A0ABQ7NQC2_BRACM</name>
<evidence type="ECO:0000313" key="3">
    <source>
        <dbReference type="Proteomes" id="UP000823674"/>
    </source>
</evidence>
<evidence type="ECO:0000256" key="1">
    <source>
        <dbReference type="SAM" id="Phobius"/>
    </source>
</evidence>